<dbReference type="OrthoDB" id="328987at2759"/>
<organism evidence="3 4">
    <name type="scientific">Toxoplasma gondii p89</name>
    <dbReference type="NCBI Taxonomy" id="943119"/>
    <lineage>
        <taxon>Eukaryota</taxon>
        <taxon>Sar</taxon>
        <taxon>Alveolata</taxon>
        <taxon>Apicomplexa</taxon>
        <taxon>Conoidasida</taxon>
        <taxon>Coccidia</taxon>
        <taxon>Eucoccidiorida</taxon>
        <taxon>Eimeriorina</taxon>
        <taxon>Sarcocystidae</taxon>
        <taxon>Toxoplasma</taxon>
    </lineage>
</organism>
<keyword evidence="2" id="KW-0472">Membrane</keyword>
<evidence type="ECO:0000256" key="1">
    <source>
        <dbReference type="SAM" id="MobiDB-lite"/>
    </source>
</evidence>
<dbReference type="VEuPathDB" id="ToxoDB:TGP89_236630"/>
<feature type="region of interest" description="Disordered" evidence="1">
    <location>
        <begin position="155"/>
        <end position="177"/>
    </location>
</feature>
<dbReference type="Proteomes" id="UP000028828">
    <property type="component" value="Unassembled WGS sequence"/>
</dbReference>
<proteinExistence type="predicted"/>
<dbReference type="EMBL" id="AEYI02001495">
    <property type="protein sequence ID" value="KFG36793.1"/>
    <property type="molecule type" value="Genomic_DNA"/>
</dbReference>
<name>A0A086JXC5_TOXGO</name>
<feature type="transmembrane region" description="Helical" evidence="2">
    <location>
        <begin position="33"/>
        <end position="53"/>
    </location>
</feature>
<feature type="compositionally biased region" description="Basic and acidic residues" evidence="1">
    <location>
        <begin position="156"/>
        <end position="173"/>
    </location>
</feature>
<reference evidence="3 4" key="1">
    <citation type="submission" date="2014-03" db="EMBL/GenBank/DDBJ databases">
        <authorList>
            <person name="Sibley D."/>
            <person name="Venepally P."/>
            <person name="Karamycheva S."/>
            <person name="Hadjithomas M."/>
            <person name="Khan A."/>
            <person name="Brunk B."/>
            <person name="Roos D."/>
            <person name="Caler E."/>
            <person name="Lorenzi H."/>
        </authorList>
    </citation>
    <scope>NUCLEOTIDE SEQUENCE [LARGE SCALE GENOMIC DNA]</scope>
    <source>
        <strain evidence="4">p89</strain>
    </source>
</reference>
<gene>
    <name evidence="3" type="ORF">TGP89_236630</name>
</gene>
<dbReference type="AlphaFoldDB" id="A0A086JXC5"/>
<keyword evidence="2" id="KW-1133">Transmembrane helix</keyword>
<evidence type="ECO:0000313" key="3">
    <source>
        <dbReference type="EMBL" id="KFG36793.1"/>
    </source>
</evidence>
<protein>
    <submittedName>
        <fullName evidence="3">Putative transmembrane protein</fullName>
    </submittedName>
</protein>
<comment type="caution">
    <text evidence="3">The sequence shown here is derived from an EMBL/GenBank/DDBJ whole genome shotgun (WGS) entry which is preliminary data.</text>
</comment>
<keyword evidence="2 3" id="KW-0812">Transmembrane</keyword>
<evidence type="ECO:0000313" key="4">
    <source>
        <dbReference type="Proteomes" id="UP000028828"/>
    </source>
</evidence>
<sequence length="360" mass="39324">MKRLPELRLPARTAWQFSSGPPQLFPSVSSRRVLCLWIFVGVLSASLAVTLGFRIGSRGTTSPATGWRMCTRSRCGCTSLGHPAGTTVAQRTPLFPGRHIHEIHCLAKMFSSAVCAGLNGWSVALVRQYGSLQAVQQQEGQVVHDLQSQMEGVAKTAHEDVSAERETSQRDAQRCGPTDKQLGHLAKRLALPFSSQAGMVPSSTDPDIVKFTGQFWISQATPSHRIRSLFRSWYFLLGGVPDIHILGRSISEGTPVEVGTEDYGGSDQLNETPCMKTMPAEYPPLVDHPDETACLLPLDNLRSDSPKLFFSPEHTRSGKAQDALESGNVNDNAPCFGGRFYRLGRFSALAQLNEKHPIPG</sequence>
<evidence type="ECO:0000256" key="2">
    <source>
        <dbReference type="SAM" id="Phobius"/>
    </source>
</evidence>
<accession>A0A086JXC5</accession>